<dbReference type="Proteomes" id="UP000266720">
    <property type="component" value="Chromosome"/>
</dbReference>
<organism evidence="2 3">
    <name type="scientific">Thermofilum adornatum 1505</name>
    <dbReference type="NCBI Taxonomy" id="697581"/>
    <lineage>
        <taxon>Archaea</taxon>
        <taxon>Thermoproteota</taxon>
        <taxon>Thermoprotei</taxon>
        <taxon>Thermofilales</taxon>
        <taxon>Thermofilaceae</taxon>
        <taxon>Thermofilum</taxon>
    </lineage>
</organism>
<feature type="transmembrane region" description="Helical" evidence="1">
    <location>
        <begin position="74"/>
        <end position="90"/>
    </location>
</feature>
<evidence type="ECO:0000313" key="3">
    <source>
        <dbReference type="Proteomes" id="UP000266720"/>
    </source>
</evidence>
<name>A0A3G1A993_9CREN</name>
<feature type="transmembrane region" description="Helical" evidence="1">
    <location>
        <begin position="6"/>
        <end position="37"/>
    </location>
</feature>
<evidence type="ECO:0000313" key="2">
    <source>
        <dbReference type="EMBL" id="AJB42187.1"/>
    </source>
</evidence>
<accession>A0A3G1A993</accession>
<keyword evidence="1" id="KW-0812">Transmembrane</keyword>
<reference evidence="3" key="1">
    <citation type="book" date="2010" name="EXTREMOPHILES" publisher="0:0-0">
        <title>Complete genome sequences of ten hyperthermophilic archaea reveal their metabolic capabilities and possible ecological roles.</title>
        <editorList>
            <person name="?"/>
        </editorList>
        <authorList>
            <person name="Ravin N.V."/>
            <person name="Mardanov A.V."/>
            <person name="Bonch-Osmolovskaya E.A."/>
            <person name="Skryabin K.G."/>
        </authorList>
    </citation>
    <scope>NUCLEOTIDE SEQUENCE [LARGE SCALE GENOMIC DNA]</scope>
    <source>
        <strain evidence="3">1505</strain>
    </source>
</reference>
<keyword evidence="1" id="KW-1133">Transmembrane helix</keyword>
<feature type="transmembrane region" description="Helical" evidence="1">
    <location>
        <begin position="95"/>
        <end position="113"/>
    </location>
</feature>
<keyword evidence="1" id="KW-0472">Membrane</keyword>
<evidence type="ECO:0000256" key="1">
    <source>
        <dbReference type="SAM" id="Phobius"/>
    </source>
</evidence>
<feature type="transmembrane region" description="Helical" evidence="1">
    <location>
        <begin position="49"/>
        <end position="68"/>
    </location>
</feature>
<dbReference type="AlphaFoldDB" id="A0A3G1A993"/>
<proteinExistence type="predicted"/>
<sequence length="553" mass="61646">MLRSNILVWTGILVSVATMLFSSWLSVLPLVLLALALSIMASERRGINYRLLAFLLGLVSFLVAVFVFATIPPLYLSWIAFFGFLLVLSARNSKILVVFIILLFVILPLLVAFREYLTVSTYNIVRVGSPEELKTLFNNPGSVVLVGHAMADAVAHTQLSPNERIAEWEEVVINGTPYWIFAVTPLNTIAQNYVSKLILVDVQTGETKAIPVHMSVGSGLWLTNSIELRSFLLSSQPIGNTYPFIHGGKPYFAACVNRLANLGLSEYPGEVYVYDQDGNLRRSPQFSGDMSMPENYDWEYLDWYVGKWLYYLSSLSPVSHSFFSRGFLWIPASQYSQDLLNMTLLLPGRSGDTVRVYFGVSPNNPNSIVSIIIANNTGVYYYDVKTLGIYSPYYVQSLVQAKLPAISGGHLYSKYAQLVYSNGYLWVIPIYAQTNVVSLWGLALVNATSPSEMSIYQYSPSYGSYKDFLAMALSLGTGQISHPTCKVVAGNVTRLLQFVYKGDTYLVLEVNGRLLYATPDIGIQEFTRLLTVKTGDQVRLCVSDDRIVQVFKP</sequence>
<protein>
    <submittedName>
        <fullName evidence="2">Uncharacterized protein</fullName>
    </submittedName>
</protein>
<gene>
    <name evidence="2" type="ORF">TCARB_1139</name>
</gene>
<dbReference type="KEGG" id="tcb:TCARB_1139"/>
<dbReference type="EMBL" id="CP007493">
    <property type="protein sequence ID" value="AJB42187.1"/>
    <property type="molecule type" value="Genomic_DNA"/>
</dbReference>